<sequence>MDEEVDPDLAWMPLQGTPYWENIAGRAVGYRTVAEMAERSGRDCMPASRVQAIQANDDWLREVVTGEYLPKWHPVDGSPLFRRVIPSTVGWRNIGPKPVGYRYTPIFDHRTPDECAVGTIVEAEEEGMWLRVASGLYLPLVHPVSRNPLFARVRDD</sequence>
<organism evidence="1">
    <name type="scientific">Noctiluca scintillans</name>
    <name type="common">Sea sparkle</name>
    <name type="synonym">Red tide dinoflagellate</name>
    <dbReference type="NCBI Taxonomy" id="2966"/>
    <lineage>
        <taxon>Eukaryota</taxon>
        <taxon>Sar</taxon>
        <taxon>Alveolata</taxon>
        <taxon>Dinophyceae</taxon>
        <taxon>Noctilucales</taxon>
        <taxon>Noctilucaceae</taxon>
        <taxon>Noctiluca</taxon>
    </lineage>
</organism>
<gene>
    <name evidence="1" type="ORF">NSCI0253_LOCUS4498</name>
</gene>
<evidence type="ECO:0000313" key="1">
    <source>
        <dbReference type="EMBL" id="CAD8830152.1"/>
    </source>
</evidence>
<proteinExistence type="predicted"/>
<name>A0A7S1EXD6_NOCSC</name>
<protein>
    <submittedName>
        <fullName evidence="1">Uncharacterized protein</fullName>
    </submittedName>
</protein>
<accession>A0A7S1EXD6</accession>
<reference evidence="1" key="1">
    <citation type="submission" date="2021-01" db="EMBL/GenBank/DDBJ databases">
        <authorList>
            <person name="Corre E."/>
            <person name="Pelletier E."/>
            <person name="Niang G."/>
            <person name="Scheremetjew M."/>
            <person name="Finn R."/>
            <person name="Kale V."/>
            <person name="Holt S."/>
            <person name="Cochrane G."/>
            <person name="Meng A."/>
            <person name="Brown T."/>
            <person name="Cohen L."/>
        </authorList>
    </citation>
    <scope>NUCLEOTIDE SEQUENCE</scope>
</reference>
<dbReference type="AlphaFoldDB" id="A0A7S1EXD6"/>
<dbReference type="EMBL" id="HBFQ01006362">
    <property type="protein sequence ID" value="CAD8830152.1"/>
    <property type="molecule type" value="Transcribed_RNA"/>
</dbReference>